<dbReference type="SMART" id="SM01049">
    <property type="entry name" value="Cache_2"/>
    <property type="match status" value="1"/>
</dbReference>
<keyword evidence="3" id="KW-0812">Transmembrane</keyword>
<evidence type="ECO:0000313" key="7">
    <source>
        <dbReference type="EMBL" id="SEJ85203.1"/>
    </source>
</evidence>
<comment type="subcellular location">
    <subcellularLocation>
        <location evidence="1">Cell membrane</location>
        <topology evidence="1">Multi-pass membrane protein</topology>
    </subcellularLocation>
</comment>
<gene>
    <name evidence="7" type="ORF">SAMN05192539_1020117</name>
</gene>
<dbReference type="Gene3D" id="3.30.450.20">
    <property type="entry name" value="PAS domain"/>
    <property type="match status" value="1"/>
</dbReference>
<accession>A0A1H7C5Q1</accession>
<evidence type="ECO:0000256" key="1">
    <source>
        <dbReference type="ARBA" id="ARBA00004651"/>
    </source>
</evidence>
<name>A0A1H7C5Q1_9BURK</name>
<protein>
    <submittedName>
        <fullName evidence="7">Methyl-accepting chemotaxis protein</fullName>
    </submittedName>
</protein>
<dbReference type="Pfam" id="PF17200">
    <property type="entry name" value="sCache_2"/>
    <property type="match status" value="1"/>
</dbReference>
<keyword evidence="8" id="KW-1185">Reference proteome</keyword>
<keyword evidence="2" id="KW-1003">Cell membrane</keyword>
<dbReference type="OrthoDB" id="8555762at2"/>
<feature type="domain" description="Single Cache" evidence="6">
    <location>
        <begin position="30"/>
        <end position="138"/>
    </location>
</feature>
<dbReference type="GO" id="GO:0005886">
    <property type="term" value="C:plasma membrane"/>
    <property type="evidence" value="ECO:0007669"/>
    <property type="project" value="UniProtKB-SubCell"/>
</dbReference>
<proteinExistence type="predicted"/>
<keyword evidence="4" id="KW-1133">Transmembrane helix</keyword>
<evidence type="ECO:0000256" key="3">
    <source>
        <dbReference type="ARBA" id="ARBA00022692"/>
    </source>
</evidence>
<reference evidence="8" key="1">
    <citation type="submission" date="2016-10" db="EMBL/GenBank/DDBJ databases">
        <authorList>
            <person name="Varghese N."/>
            <person name="Submissions S."/>
        </authorList>
    </citation>
    <scope>NUCLEOTIDE SEQUENCE [LARGE SCALE GENOMIC DNA]</scope>
    <source>
        <strain evidence="8">LMG 26031</strain>
    </source>
</reference>
<sequence>MTLNKKLGSMIAVLWVGLFLIGAFGAWQNRESMIADRRNQLTSLIDQAYHVVSRYHSLAQQRTLTVDDAKKQALDAVESMRYGTGGYISVNVRRSPSFRLPLSSLALRVNRDFTQLGYLSTTIYAVRTYDRSGWKLIVWSSDCR</sequence>
<evidence type="ECO:0000313" key="8">
    <source>
        <dbReference type="Proteomes" id="UP000198866"/>
    </source>
</evidence>
<organism evidence="7 8">
    <name type="scientific">Paraburkholderia diazotrophica</name>
    <dbReference type="NCBI Taxonomy" id="667676"/>
    <lineage>
        <taxon>Bacteria</taxon>
        <taxon>Pseudomonadati</taxon>
        <taxon>Pseudomonadota</taxon>
        <taxon>Betaproteobacteria</taxon>
        <taxon>Burkholderiales</taxon>
        <taxon>Burkholderiaceae</taxon>
        <taxon>Paraburkholderia</taxon>
    </lineage>
</organism>
<evidence type="ECO:0000256" key="2">
    <source>
        <dbReference type="ARBA" id="ARBA00022475"/>
    </source>
</evidence>
<dbReference type="STRING" id="667676.SAMN05192539_1020117"/>
<dbReference type="AlphaFoldDB" id="A0A1H7C5Q1"/>
<dbReference type="InterPro" id="IPR033480">
    <property type="entry name" value="sCache_2"/>
</dbReference>
<dbReference type="Proteomes" id="UP000198866">
    <property type="component" value="Unassembled WGS sequence"/>
</dbReference>
<evidence type="ECO:0000256" key="5">
    <source>
        <dbReference type="ARBA" id="ARBA00023136"/>
    </source>
</evidence>
<keyword evidence="5" id="KW-0472">Membrane</keyword>
<evidence type="ECO:0000259" key="6">
    <source>
        <dbReference type="SMART" id="SM01049"/>
    </source>
</evidence>
<evidence type="ECO:0000256" key="4">
    <source>
        <dbReference type="ARBA" id="ARBA00022989"/>
    </source>
</evidence>
<dbReference type="EMBL" id="FNYE01000020">
    <property type="protein sequence ID" value="SEJ85203.1"/>
    <property type="molecule type" value="Genomic_DNA"/>
</dbReference>